<dbReference type="PANTHER" id="PTHR22911">
    <property type="entry name" value="ACYL-MALONYL CONDENSING ENZYME-RELATED"/>
    <property type="match status" value="1"/>
</dbReference>
<protein>
    <submittedName>
        <fullName evidence="10 11">RarD protein</fullName>
    </submittedName>
</protein>
<evidence type="ECO:0000256" key="3">
    <source>
        <dbReference type="ARBA" id="ARBA00022448"/>
    </source>
</evidence>
<feature type="transmembrane region" description="Helical" evidence="8">
    <location>
        <begin position="205"/>
        <end position="226"/>
    </location>
</feature>
<dbReference type="PANTHER" id="PTHR22911:SF137">
    <property type="entry name" value="SOLUTE CARRIER FAMILY 35 MEMBER G2-RELATED"/>
    <property type="match status" value="1"/>
</dbReference>
<feature type="transmembrane region" description="Helical" evidence="8">
    <location>
        <begin position="70"/>
        <end position="87"/>
    </location>
</feature>
<feature type="transmembrane region" description="Helical" evidence="8">
    <location>
        <begin position="238"/>
        <end position="258"/>
    </location>
</feature>
<reference evidence="10" key="2">
    <citation type="submission" date="2015-11" db="EMBL/GenBank/DDBJ databases">
        <authorList>
            <person name="Zhang Y."/>
            <person name="Guo Z."/>
        </authorList>
    </citation>
    <scope>NUCLEOTIDE SEQUENCE [LARGE SCALE GENOMIC DNA]</scope>
    <source>
        <strain evidence="10">Mu292</strain>
    </source>
</reference>
<dbReference type="Pfam" id="PF00892">
    <property type="entry name" value="EamA"/>
    <property type="match status" value="2"/>
</dbReference>
<dbReference type="GeneID" id="82887114"/>
<keyword evidence="4" id="KW-1003">Cell membrane</keyword>
<reference evidence="12" key="1">
    <citation type="submission" date="2015-11" db="EMBL/GenBank/DDBJ databases">
        <authorList>
            <person name="Dugat-Bony E."/>
        </authorList>
    </citation>
    <scope>NUCLEOTIDE SEQUENCE [LARGE SCALE GENOMIC DNA]</scope>
    <source>
        <strain evidence="12">Mu292</strain>
    </source>
</reference>
<evidence type="ECO:0000256" key="6">
    <source>
        <dbReference type="ARBA" id="ARBA00022989"/>
    </source>
</evidence>
<dbReference type="Gene3D" id="1.10.3730.20">
    <property type="match status" value="1"/>
</dbReference>
<feature type="transmembrane region" description="Helical" evidence="8">
    <location>
        <begin position="146"/>
        <end position="161"/>
    </location>
</feature>
<proteinExistence type="inferred from homology"/>
<dbReference type="RefSeq" id="WP_041629938.1">
    <property type="nucleotide sequence ID" value="NZ_BJNT01000006.1"/>
</dbReference>
<dbReference type="InterPro" id="IPR004626">
    <property type="entry name" value="RarD"/>
</dbReference>
<evidence type="ECO:0000313" key="12">
    <source>
        <dbReference type="Proteomes" id="UP000182498"/>
    </source>
</evidence>
<feature type="transmembrane region" description="Helical" evidence="8">
    <location>
        <begin position="121"/>
        <end position="140"/>
    </location>
</feature>
<evidence type="ECO:0000259" key="9">
    <source>
        <dbReference type="Pfam" id="PF00892"/>
    </source>
</evidence>
<evidence type="ECO:0000256" key="7">
    <source>
        <dbReference type="ARBA" id="ARBA00023136"/>
    </source>
</evidence>
<evidence type="ECO:0000256" key="1">
    <source>
        <dbReference type="ARBA" id="ARBA00004651"/>
    </source>
</evidence>
<keyword evidence="12" id="KW-1185">Reference proteome</keyword>
<name>A0A0X2NKM6_9CORY</name>
<dbReference type="Proteomes" id="UP000319986">
    <property type="component" value="Unassembled WGS sequence"/>
</dbReference>
<feature type="domain" description="EamA" evidence="9">
    <location>
        <begin position="2"/>
        <end position="138"/>
    </location>
</feature>
<dbReference type="OrthoDB" id="369870at2"/>
<organism evidence="10 12">
    <name type="scientific">Corynebacterium variabile</name>
    <dbReference type="NCBI Taxonomy" id="1727"/>
    <lineage>
        <taxon>Bacteria</taxon>
        <taxon>Bacillati</taxon>
        <taxon>Actinomycetota</taxon>
        <taxon>Actinomycetes</taxon>
        <taxon>Mycobacteriales</taxon>
        <taxon>Corynebacteriaceae</taxon>
        <taxon>Corynebacterium</taxon>
    </lineage>
</organism>
<dbReference type="NCBIfam" id="TIGR00688">
    <property type="entry name" value="rarD"/>
    <property type="match status" value="1"/>
</dbReference>
<comment type="subcellular location">
    <subcellularLocation>
        <location evidence="1">Cell membrane</location>
        <topology evidence="1">Multi-pass membrane protein</topology>
    </subcellularLocation>
</comment>
<evidence type="ECO:0000256" key="4">
    <source>
        <dbReference type="ARBA" id="ARBA00022475"/>
    </source>
</evidence>
<feature type="domain" description="EamA" evidence="9">
    <location>
        <begin position="149"/>
        <end position="280"/>
    </location>
</feature>
<dbReference type="SUPFAM" id="SSF103481">
    <property type="entry name" value="Multidrug resistance efflux transporter EmrE"/>
    <property type="match status" value="2"/>
</dbReference>
<gene>
    <name evidence="11" type="ORF">CVA01_09730</name>
    <name evidence="10" type="ORF">CVAR292_00618</name>
</gene>
<dbReference type="InterPro" id="IPR037185">
    <property type="entry name" value="EmrE-like"/>
</dbReference>
<feature type="transmembrane region" description="Helical" evidence="8">
    <location>
        <begin position="29"/>
        <end position="49"/>
    </location>
</feature>
<evidence type="ECO:0000313" key="11">
    <source>
        <dbReference type="EMBL" id="GEC85659.1"/>
    </source>
</evidence>
<feature type="transmembrane region" description="Helical" evidence="8">
    <location>
        <begin position="264"/>
        <end position="285"/>
    </location>
</feature>
<keyword evidence="7 8" id="KW-0472">Membrane</keyword>
<sequence length="306" mass="33441">MIWGVACYLMWGFFPAFFPLLEPADPMEILAHRFVWTLAFVAVVLLLLGRNHGGGFRWIGQLSLRQWGRIAVAAVLIAGNWGLYIYAVNNDHVADAALGYFINPLVSVLLGVLVLRERLRLLQWVAVGVAGVAVVILTVALGTPPVVSLALAFSFGLYGLMKKKVTLSPLQSLTAETLVLAPVGVLYLAWLQTQGTNTMFQGGHGVGHVLLLITAGVVTALPLLCFARAAHELSLTTLGMIQYITPVLQMLWAVFVVHEHIEPARWVGFGLIWVAVIIFTTDTLFNVPRRPKLTRPAQSSPKTRST</sequence>
<dbReference type="InterPro" id="IPR000620">
    <property type="entry name" value="EamA_dom"/>
</dbReference>
<evidence type="ECO:0000256" key="8">
    <source>
        <dbReference type="SAM" id="Phobius"/>
    </source>
</evidence>
<dbReference type="GO" id="GO:0005886">
    <property type="term" value="C:plasma membrane"/>
    <property type="evidence" value="ECO:0007669"/>
    <property type="project" value="UniProtKB-SubCell"/>
</dbReference>
<keyword evidence="5 8" id="KW-0812">Transmembrane</keyword>
<dbReference type="AlphaFoldDB" id="A0A0X2NKM6"/>
<dbReference type="EMBL" id="BJNT01000006">
    <property type="protein sequence ID" value="GEC85659.1"/>
    <property type="molecule type" value="Genomic_DNA"/>
</dbReference>
<reference evidence="11 13" key="3">
    <citation type="submission" date="2019-06" db="EMBL/GenBank/DDBJ databases">
        <title>Whole genome shotgun sequence of Corynebacterium variabile NBRC 15286.</title>
        <authorList>
            <person name="Hosoyama A."/>
            <person name="Uohara A."/>
            <person name="Ohji S."/>
            <person name="Ichikawa N."/>
        </authorList>
    </citation>
    <scope>NUCLEOTIDE SEQUENCE [LARGE SCALE GENOMIC DNA]</scope>
    <source>
        <strain evidence="11 13">NBRC 15286</strain>
    </source>
</reference>
<keyword evidence="3" id="KW-0813">Transport</keyword>
<evidence type="ECO:0000313" key="13">
    <source>
        <dbReference type="Proteomes" id="UP000319986"/>
    </source>
</evidence>
<comment type="similarity">
    <text evidence="2">Belongs to the EamA transporter family.</text>
</comment>
<evidence type="ECO:0000256" key="5">
    <source>
        <dbReference type="ARBA" id="ARBA00022692"/>
    </source>
</evidence>
<feature type="transmembrane region" description="Helical" evidence="8">
    <location>
        <begin position="173"/>
        <end position="193"/>
    </location>
</feature>
<accession>A0A0X2NKM6</accession>
<dbReference type="Proteomes" id="UP000182498">
    <property type="component" value="Unassembled WGS sequence"/>
</dbReference>
<keyword evidence="6 8" id="KW-1133">Transmembrane helix</keyword>
<dbReference type="EMBL" id="FAUH01000003">
    <property type="protein sequence ID" value="CUU65300.1"/>
    <property type="molecule type" value="Genomic_DNA"/>
</dbReference>
<evidence type="ECO:0000313" key="10">
    <source>
        <dbReference type="EMBL" id="CUU65300.1"/>
    </source>
</evidence>
<feature type="transmembrane region" description="Helical" evidence="8">
    <location>
        <begin position="93"/>
        <end position="114"/>
    </location>
</feature>
<evidence type="ECO:0000256" key="2">
    <source>
        <dbReference type="ARBA" id="ARBA00007362"/>
    </source>
</evidence>